<dbReference type="EMBL" id="LT598452">
    <property type="protein sequence ID" value="SCU98941.1"/>
    <property type="molecule type" value="Genomic_DNA"/>
</dbReference>
<sequence>MLSQETCDTVKATVGVLEQHGTTITSVFYHNMLSEHEELKNVFNDTNQTRGVQSTALAATVLAAAKSIENLETLLTQVVQIGHKHRALQVKPEHYPIVGKYLLGAIKEVLGDAASPEIMNAWAEAYDAIAKILISVEAGLYKEAKWDGWKAFVVTDREIEGENNVVFTVKPAKESGLDLGHISYVPGQYTTVKVHPTSNDALRHYSICSSTASKGLKFAVKRDINGRNKGLVSTYLFDRIRVGNQIMLSAPAGDFALDKKLIEQNDFPLVFLSSGIGATPLVAMMEQQVETNSARPLVWIQSSFNEKNQPFGSYVNALLRQCSKATSHAIHTETMPRISSETLSENIPSDADIYLCGSEKFVSDMLELLSKLGFSKDTIHYEPFGPKMAIPL</sequence>
<dbReference type="SUPFAM" id="SSF52343">
    <property type="entry name" value="Ferredoxin reductase-like, C-terminal NADP-linked domain"/>
    <property type="match status" value="1"/>
</dbReference>
<dbReference type="PANTHER" id="PTHR43396">
    <property type="entry name" value="FLAVOHEMOPROTEIN"/>
    <property type="match status" value="1"/>
</dbReference>
<dbReference type="GO" id="GO:0046872">
    <property type="term" value="F:metal ion binding"/>
    <property type="evidence" value="ECO:0007669"/>
    <property type="project" value="UniProtKB-KW"/>
</dbReference>
<evidence type="ECO:0000256" key="11">
    <source>
        <dbReference type="ARBA" id="ARBA00023004"/>
    </source>
</evidence>
<dbReference type="InterPro" id="IPR000971">
    <property type="entry name" value="Globin"/>
</dbReference>
<dbReference type="Gene3D" id="3.40.50.80">
    <property type="entry name" value="Nucleotide-binding domain of ferredoxin-NADP reductase (FNR) module"/>
    <property type="match status" value="1"/>
</dbReference>
<dbReference type="GO" id="GO:0046210">
    <property type="term" value="P:nitric oxide catabolic process"/>
    <property type="evidence" value="ECO:0007669"/>
    <property type="project" value="TreeGrafter"/>
</dbReference>
<keyword evidence="9" id="KW-0274">FAD</keyword>
<dbReference type="Pfam" id="PF00042">
    <property type="entry name" value="Globin"/>
    <property type="match status" value="1"/>
</dbReference>
<dbReference type="AlphaFoldDB" id="A0A1G4K575"/>
<feature type="domain" description="FAD-binding FR-type" evidence="16">
    <location>
        <begin position="147"/>
        <end position="258"/>
    </location>
</feature>
<dbReference type="EC" id="1.14.12.17" evidence="4"/>
<comment type="catalytic activity">
    <reaction evidence="14">
        <text>2 nitric oxide + NADPH + 2 O2 = 2 nitrate + NADP(+) + H(+)</text>
        <dbReference type="Rhea" id="RHEA:19465"/>
        <dbReference type="ChEBI" id="CHEBI:15378"/>
        <dbReference type="ChEBI" id="CHEBI:15379"/>
        <dbReference type="ChEBI" id="CHEBI:16480"/>
        <dbReference type="ChEBI" id="CHEBI:17632"/>
        <dbReference type="ChEBI" id="CHEBI:57783"/>
        <dbReference type="ChEBI" id="CHEBI:58349"/>
        <dbReference type="EC" id="1.14.12.17"/>
    </reaction>
</comment>
<evidence type="ECO:0000256" key="13">
    <source>
        <dbReference type="ARBA" id="ARBA00048649"/>
    </source>
</evidence>
<evidence type="ECO:0000259" key="16">
    <source>
        <dbReference type="PROSITE" id="PS51384"/>
    </source>
</evidence>
<evidence type="ECO:0000256" key="2">
    <source>
        <dbReference type="ARBA" id="ARBA00001974"/>
    </source>
</evidence>
<dbReference type="SUPFAM" id="SSF46458">
    <property type="entry name" value="Globin-like"/>
    <property type="match status" value="1"/>
</dbReference>
<name>A0A1G4K575_9SACH</name>
<reference evidence="18" key="1">
    <citation type="submission" date="2016-03" db="EMBL/GenBank/DDBJ databases">
        <authorList>
            <person name="Devillers Hugo."/>
        </authorList>
    </citation>
    <scope>NUCLEOTIDE SEQUENCE [LARGE SCALE GENOMIC DNA]</scope>
</reference>
<keyword evidence="8" id="KW-0479">Metal-binding</keyword>
<keyword evidence="6" id="KW-0349">Heme</keyword>
<evidence type="ECO:0000256" key="5">
    <source>
        <dbReference type="ARBA" id="ARBA00022575"/>
    </source>
</evidence>
<dbReference type="PROSITE" id="PS01033">
    <property type="entry name" value="GLOBIN"/>
    <property type="match status" value="1"/>
</dbReference>
<comment type="catalytic activity">
    <reaction evidence="13">
        <text>2 nitric oxide + NADH + 2 O2 = 2 nitrate + NAD(+) + H(+)</text>
        <dbReference type="Rhea" id="RHEA:19469"/>
        <dbReference type="ChEBI" id="CHEBI:15378"/>
        <dbReference type="ChEBI" id="CHEBI:15379"/>
        <dbReference type="ChEBI" id="CHEBI:16480"/>
        <dbReference type="ChEBI" id="CHEBI:17632"/>
        <dbReference type="ChEBI" id="CHEBI:57540"/>
        <dbReference type="ChEBI" id="CHEBI:57945"/>
        <dbReference type="EC" id="1.14.12.17"/>
    </reaction>
</comment>
<dbReference type="InterPro" id="IPR009050">
    <property type="entry name" value="Globin-like_sf"/>
</dbReference>
<evidence type="ECO:0000256" key="8">
    <source>
        <dbReference type="ARBA" id="ARBA00022723"/>
    </source>
</evidence>
<dbReference type="InterPro" id="IPR039261">
    <property type="entry name" value="FNR_nucleotide-bd"/>
</dbReference>
<evidence type="ECO:0000256" key="4">
    <source>
        <dbReference type="ARBA" id="ARBA00012229"/>
    </source>
</evidence>
<dbReference type="Pfam" id="PF00970">
    <property type="entry name" value="FAD_binding_6"/>
    <property type="match status" value="1"/>
</dbReference>
<dbReference type="Gene3D" id="2.40.30.10">
    <property type="entry name" value="Translation factors"/>
    <property type="match status" value="1"/>
</dbReference>
<evidence type="ECO:0000256" key="1">
    <source>
        <dbReference type="ARBA" id="ARBA00001970"/>
    </source>
</evidence>
<feature type="domain" description="Globin" evidence="15">
    <location>
        <begin position="1"/>
        <end position="138"/>
    </location>
</feature>
<proteinExistence type="inferred from homology"/>
<dbReference type="OrthoDB" id="436496at2759"/>
<keyword evidence="18" id="KW-1185">Reference proteome</keyword>
<dbReference type="PROSITE" id="PS51384">
    <property type="entry name" value="FAD_FR"/>
    <property type="match status" value="1"/>
</dbReference>
<dbReference type="SUPFAM" id="SSF63380">
    <property type="entry name" value="Riboflavin synthase domain-like"/>
    <property type="match status" value="1"/>
</dbReference>
<comment type="cofactor">
    <cofactor evidence="2">
        <name>FAD</name>
        <dbReference type="ChEBI" id="CHEBI:57692"/>
    </cofactor>
</comment>
<protein>
    <recommendedName>
        <fullName evidence="4">nitric oxide dioxygenase</fullName>
        <ecNumber evidence="4">1.14.12.17</ecNumber>
    </recommendedName>
</protein>
<dbReference type="InterPro" id="IPR008333">
    <property type="entry name" value="Cbr1-like_FAD-bd_dom"/>
</dbReference>
<dbReference type="GO" id="GO:0020037">
    <property type="term" value="F:heme binding"/>
    <property type="evidence" value="ECO:0007669"/>
    <property type="project" value="InterPro"/>
</dbReference>
<dbReference type="InterPro" id="IPR017938">
    <property type="entry name" value="Riboflavin_synthase-like_b-brl"/>
</dbReference>
<evidence type="ECO:0000256" key="10">
    <source>
        <dbReference type="ARBA" id="ARBA00022857"/>
    </source>
</evidence>
<dbReference type="CDD" id="cd06184">
    <property type="entry name" value="flavohem_like_fad_nad_binding"/>
    <property type="match status" value="1"/>
</dbReference>
<dbReference type="GO" id="GO:0071500">
    <property type="term" value="P:cellular response to nitrosative stress"/>
    <property type="evidence" value="ECO:0007669"/>
    <property type="project" value="TreeGrafter"/>
</dbReference>
<dbReference type="Gene3D" id="1.10.490.10">
    <property type="entry name" value="Globins"/>
    <property type="match status" value="1"/>
</dbReference>
<keyword evidence="11" id="KW-0408">Iron</keyword>
<dbReference type="GO" id="GO:0071949">
    <property type="term" value="F:FAD binding"/>
    <property type="evidence" value="ECO:0007669"/>
    <property type="project" value="TreeGrafter"/>
</dbReference>
<gene>
    <name evidence="17" type="ORF">LANO_0F00254G</name>
</gene>
<keyword evidence="12" id="KW-0520">NAD</keyword>
<keyword evidence="7" id="KW-0285">Flavoprotein</keyword>
<comment type="similarity">
    <text evidence="3">In the C-terminal section; belongs to the flavoprotein pyridine nucleotide cytochrome reductase family.</text>
</comment>
<keyword evidence="5" id="KW-0216">Detoxification</keyword>
<dbReference type="FunFam" id="1.10.490.10:FF:000003">
    <property type="entry name" value="Flavohemoprotein"/>
    <property type="match status" value="1"/>
</dbReference>
<accession>A0A1G4K575</accession>
<dbReference type="Proteomes" id="UP000189911">
    <property type="component" value="Chromosome F"/>
</dbReference>
<dbReference type="PANTHER" id="PTHR43396:SF3">
    <property type="entry name" value="FLAVOHEMOPROTEIN"/>
    <property type="match status" value="1"/>
</dbReference>
<evidence type="ECO:0000313" key="17">
    <source>
        <dbReference type="EMBL" id="SCU98941.1"/>
    </source>
</evidence>
<evidence type="ECO:0000256" key="12">
    <source>
        <dbReference type="ARBA" id="ARBA00023027"/>
    </source>
</evidence>
<evidence type="ECO:0000256" key="9">
    <source>
        <dbReference type="ARBA" id="ARBA00022827"/>
    </source>
</evidence>
<evidence type="ECO:0000256" key="14">
    <source>
        <dbReference type="ARBA" id="ARBA00049433"/>
    </source>
</evidence>
<evidence type="ECO:0000256" key="7">
    <source>
        <dbReference type="ARBA" id="ARBA00022630"/>
    </source>
</evidence>
<dbReference type="GO" id="GO:0009636">
    <property type="term" value="P:response to toxic substance"/>
    <property type="evidence" value="ECO:0007669"/>
    <property type="project" value="UniProtKB-KW"/>
</dbReference>
<comment type="cofactor">
    <cofactor evidence="1">
        <name>heme b</name>
        <dbReference type="ChEBI" id="CHEBI:60344"/>
    </cofactor>
</comment>
<dbReference type="InterPro" id="IPR017927">
    <property type="entry name" value="FAD-bd_FR_type"/>
</dbReference>
<dbReference type="GO" id="GO:0019825">
    <property type="term" value="F:oxygen binding"/>
    <property type="evidence" value="ECO:0007669"/>
    <property type="project" value="InterPro"/>
</dbReference>
<evidence type="ECO:0000259" key="15">
    <source>
        <dbReference type="PROSITE" id="PS01033"/>
    </source>
</evidence>
<evidence type="ECO:0000313" key="18">
    <source>
        <dbReference type="Proteomes" id="UP000189911"/>
    </source>
</evidence>
<organism evidence="17 18">
    <name type="scientific">Lachancea nothofagi CBS 11611</name>
    <dbReference type="NCBI Taxonomy" id="1266666"/>
    <lineage>
        <taxon>Eukaryota</taxon>
        <taxon>Fungi</taxon>
        <taxon>Dikarya</taxon>
        <taxon>Ascomycota</taxon>
        <taxon>Saccharomycotina</taxon>
        <taxon>Saccharomycetes</taxon>
        <taxon>Saccharomycetales</taxon>
        <taxon>Saccharomycetaceae</taxon>
        <taxon>Lachancea</taxon>
    </lineage>
</organism>
<dbReference type="InterPro" id="IPR012292">
    <property type="entry name" value="Globin/Proto"/>
</dbReference>
<evidence type="ECO:0000256" key="6">
    <source>
        <dbReference type="ARBA" id="ARBA00022617"/>
    </source>
</evidence>
<evidence type="ECO:0000256" key="3">
    <source>
        <dbReference type="ARBA" id="ARBA00006401"/>
    </source>
</evidence>
<keyword evidence="10" id="KW-0521">NADP</keyword>
<dbReference type="GO" id="GO:0008941">
    <property type="term" value="F:nitric oxide dioxygenase NAD(P)H activity"/>
    <property type="evidence" value="ECO:0007669"/>
    <property type="project" value="UniProtKB-EC"/>
</dbReference>